<protein>
    <submittedName>
        <fullName evidence="6">LysR substrate-binding domain-containing protein</fullName>
    </submittedName>
</protein>
<gene>
    <name evidence="6" type="ORF">L2725_18545</name>
</gene>
<evidence type="ECO:0000259" key="5">
    <source>
        <dbReference type="PROSITE" id="PS50931"/>
    </source>
</evidence>
<keyword evidence="7" id="KW-1185">Reference proteome</keyword>
<keyword evidence="3" id="KW-0238">DNA-binding</keyword>
<dbReference type="Gene3D" id="1.10.10.10">
    <property type="entry name" value="Winged helix-like DNA-binding domain superfamily/Winged helix DNA-binding domain"/>
    <property type="match status" value="1"/>
</dbReference>
<evidence type="ECO:0000256" key="2">
    <source>
        <dbReference type="ARBA" id="ARBA00023015"/>
    </source>
</evidence>
<dbReference type="InterPro" id="IPR058163">
    <property type="entry name" value="LysR-type_TF_proteobact-type"/>
</dbReference>
<dbReference type="PANTHER" id="PTHR30537:SF26">
    <property type="entry name" value="GLYCINE CLEAVAGE SYSTEM TRANSCRIPTIONAL ACTIVATOR"/>
    <property type="match status" value="1"/>
</dbReference>
<keyword evidence="2" id="KW-0805">Transcription regulation</keyword>
<evidence type="ECO:0000256" key="3">
    <source>
        <dbReference type="ARBA" id="ARBA00023125"/>
    </source>
</evidence>
<dbReference type="EMBL" id="JAKIKT010000008">
    <property type="protein sequence ID" value="MCL2915758.1"/>
    <property type="molecule type" value="Genomic_DNA"/>
</dbReference>
<feature type="domain" description="HTH lysR-type" evidence="5">
    <location>
        <begin position="6"/>
        <end position="63"/>
    </location>
</feature>
<dbReference type="SUPFAM" id="SSF46785">
    <property type="entry name" value="Winged helix' DNA-binding domain"/>
    <property type="match status" value="1"/>
</dbReference>
<comment type="similarity">
    <text evidence="1">Belongs to the LysR transcriptional regulatory family.</text>
</comment>
<name>A0ABT0NBB5_9GAMM</name>
<dbReference type="Proteomes" id="UP001202831">
    <property type="component" value="Unassembled WGS sequence"/>
</dbReference>
<dbReference type="SUPFAM" id="SSF53850">
    <property type="entry name" value="Periplasmic binding protein-like II"/>
    <property type="match status" value="1"/>
</dbReference>
<sequence>MPASLPPLNAVVAFEAAARLSSISLAANELYVTHGAISKQIKALESFLGCELFIREHRKITLTREGSQYLPHVQSALQTLNVATADLKQHNARSGNLSINVLPSLSIQWLIPRLEEFRSRNPRLFVDLSIGDFEVDFRRQHYDIAIRSGINPPEDCRHIKLMDEEMCLVCAPALAQELHTLDDLNRVTLLKHTSRPSNWRDWAKQAGVKLTVEEKFGVEHFYMLAQAVASGMGVALIPRFFIEPQLADGSLVIPFDIPYHSQYSYYLLTPGHLQSGDPDGRITAFTDWILELFAPYRLG</sequence>
<keyword evidence="4" id="KW-0804">Transcription</keyword>
<dbReference type="PROSITE" id="PS50931">
    <property type="entry name" value="HTH_LYSR"/>
    <property type="match status" value="1"/>
</dbReference>
<proteinExistence type="inferred from homology"/>
<reference evidence="6 7" key="1">
    <citation type="submission" date="2022-01" db="EMBL/GenBank/DDBJ databases">
        <title>Whole genome-based taxonomy of the Shewanellaceae.</title>
        <authorList>
            <person name="Martin-Rodriguez A.J."/>
        </authorList>
    </citation>
    <scope>NUCLEOTIDE SEQUENCE [LARGE SCALE GENOMIC DNA]</scope>
    <source>
        <strain evidence="6 7">DSM 21332</strain>
    </source>
</reference>
<organism evidence="6 7">
    <name type="scientific">Shewanella corallii</name>
    <dbReference type="NCBI Taxonomy" id="560080"/>
    <lineage>
        <taxon>Bacteria</taxon>
        <taxon>Pseudomonadati</taxon>
        <taxon>Pseudomonadota</taxon>
        <taxon>Gammaproteobacteria</taxon>
        <taxon>Alteromonadales</taxon>
        <taxon>Shewanellaceae</taxon>
        <taxon>Shewanella</taxon>
    </lineage>
</organism>
<dbReference type="InterPro" id="IPR036388">
    <property type="entry name" value="WH-like_DNA-bd_sf"/>
</dbReference>
<evidence type="ECO:0000256" key="4">
    <source>
        <dbReference type="ARBA" id="ARBA00023163"/>
    </source>
</evidence>
<dbReference type="Gene3D" id="3.40.190.10">
    <property type="entry name" value="Periplasmic binding protein-like II"/>
    <property type="match status" value="2"/>
</dbReference>
<dbReference type="Pfam" id="PF03466">
    <property type="entry name" value="LysR_substrate"/>
    <property type="match status" value="1"/>
</dbReference>
<dbReference type="PRINTS" id="PR00039">
    <property type="entry name" value="HTHLYSR"/>
</dbReference>
<accession>A0ABT0NBB5</accession>
<dbReference type="InterPro" id="IPR036390">
    <property type="entry name" value="WH_DNA-bd_sf"/>
</dbReference>
<dbReference type="Pfam" id="PF00126">
    <property type="entry name" value="HTH_1"/>
    <property type="match status" value="1"/>
</dbReference>
<dbReference type="InterPro" id="IPR005119">
    <property type="entry name" value="LysR_subst-bd"/>
</dbReference>
<dbReference type="PANTHER" id="PTHR30537">
    <property type="entry name" value="HTH-TYPE TRANSCRIPTIONAL REGULATOR"/>
    <property type="match status" value="1"/>
</dbReference>
<evidence type="ECO:0000256" key="1">
    <source>
        <dbReference type="ARBA" id="ARBA00009437"/>
    </source>
</evidence>
<dbReference type="InterPro" id="IPR000847">
    <property type="entry name" value="LysR_HTH_N"/>
</dbReference>
<evidence type="ECO:0000313" key="7">
    <source>
        <dbReference type="Proteomes" id="UP001202831"/>
    </source>
</evidence>
<comment type="caution">
    <text evidence="6">The sequence shown here is derived from an EMBL/GenBank/DDBJ whole genome shotgun (WGS) entry which is preliminary data.</text>
</comment>
<evidence type="ECO:0000313" key="6">
    <source>
        <dbReference type="EMBL" id="MCL2915758.1"/>
    </source>
</evidence>
<dbReference type="RefSeq" id="WP_249250320.1">
    <property type="nucleotide sequence ID" value="NZ_JAKIKT010000008.1"/>
</dbReference>